<proteinExistence type="predicted"/>
<comment type="caution">
    <text evidence="1">The sequence shown here is derived from an EMBL/GenBank/DDBJ whole genome shotgun (WGS) entry which is preliminary data.</text>
</comment>
<keyword evidence="2" id="KW-1185">Reference proteome</keyword>
<dbReference type="AlphaFoldDB" id="A0AAV5MU07"/>
<dbReference type="Proteomes" id="UP001054252">
    <property type="component" value="Unassembled WGS sequence"/>
</dbReference>
<accession>A0AAV5MU07</accession>
<evidence type="ECO:0000313" key="1">
    <source>
        <dbReference type="EMBL" id="GKV52308.1"/>
    </source>
</evidence>
<evidence type="ECO:0000313" key="2">
    <source>
        <dbReference type="Proteomes" id="UP001054252"/>
    </source>
</evidence>
<reference evidence="1 2" key="1">
    <citation type="journal article" date="2021" name="Commun. Biol.">
        <title>The genome of Shorea leprosula (Dipterocarpaceae) highlights the ecological relevance of drought in aseasonal tropical rainforests.</title>
        <authorList>
            <person name="Ng K.K.S."/>
            <person name="Kobayashi M.J."/>
            <person name="Fawcett J.A."/>
            <person name="Hatakeyama M."/>
            <person name="Paape T."/>
            <person name="Ng C.H."/>
            <person name="Ang C.C."/>
            <person name="Tnah L.H."/>
            <person name="Lee C.T."/>
            <person name="Nishiyama T."/>
            <person name="Sese J."/>
            <person name="O'Brien M.J."/>
            <person name="Copetti D."/>
            <person name="Mohd Noor M.I."/>
            <person name="Ong R.C."/>
            <person name="Putra M."/>
            <person name="Sireger I.Z."/>
            <person name="Indrioko S."/>
            <person name="Kosugi Y."/>
            <person name="Izuno A."/>
            <person name="Isagi Y."/>
            <person name="Lee S.L."/>
            <person name="Shimizu K.K."/>
        </authorList>
    </citation>
    <scope>NUCLEOTIDE SEQUENCE [LARGE SCALE GENOMIC DNA]</scope>
    <source>
        <strain evidence="1">214</strain>
    </source>
</reference>
<gene>
    <name evidence="1" type="ORF">SLEP1_g58897</name>
</gene>
<name>A0AAV5MU07_9ROSI</name>
<sequence length="106" mass="11781">MSAHSSAEFRFGSCFGQPRAPHVPTDIAFSFFLRTSGSVFEPLIPLPKLSFPALSHTLSLSLLTLITCLARCRKGQAKLSLKESLRRTLSSPLYLSSLFCFWVMAR</sequence>
<organism evidence="1 2">
    <name type="scientific">Rubroshorea leprosula</name>
    <dbReference type="NCBI Taxonomy" id="152421"/>
    <lineage>
        <taxon>Eukaryota</taxon>
        <taxon>Viridiplantae</taxon>
        <taxon>Streptophyta</taxon>
        <taxon>Embryophyta</taxon>
        <taxon>Tracheophyta</taxon>
        <taxon>Spermatophyta</taxon>
        <taxon>Magnoliopsida</taxon>
        <taxon>eudicotyledons</taxon>
        <taxon>Gunneridae</taxon>
        <taxon>Pentapetalae</taxon>
        <taxon>rosids</taxon>
        <taxon>malvids</taxon>
        <taxon>Malvales</taxon>
        <taxon>Dipterocarpaceae</taxon>
        <taxon>Rubroshorea</taxon>
    </lineage>
</organism>
<protein>
    <submittedName>
        <fullName evidence="1">Uncharacterized protein</fullName>
    </submittedName>
</protein>
<dbReference type="EMBL" id="BPVZ01000665">
    <property type="protein sequence ID" value="GKV52308.1"/>
    <property type="molecule type" value="Genomic_DNA"/>
</dbReference>